<dbReference type="PANTHER" id="PTHR30154:SF34">
    <property type="entry name" value="TRANSCRIPTIONAL REGULATOR AZLB"/>
    <property type="match status" value="1"/>
</dbReference>
<dbReference type="InterPro" id="IPR019887">
    <property type="entry name" value="Tscrpt_reg_AsnC/Lrp_C"/>
</dbReference>
<dbReference type="InterPro" id="IPR036390">
    <property type="entry name" value="WH_DNA-bd_sf"/>
</dbReference>
<dbReference type="GO" id="GO:0043200">
    <property type="term" value="P:response to amino acid"/>
    <property type="evidence" value="ECO:0007669"/>
    <property type="project" value="TreeGrafter"/>
</dbReference>
<dbReference type="EMBL" id="CP025491">
    <property type="protein sequence ID" value="AUH74030.1"/>
    <property type="molecule type" value="Genomic_DNA"/>
</dbReference>
<dbReference type="PANTHER" id="PTHR30154">
    <property type="entry name" value="LEUCINE-RESPONSIVE REGULATORY PROTEIN"/>
    <property type="match status" value="1"/>
</dbReference>
<dbReference type="SUPFAM" id="SSF54909">
    <property type="entry name" value="Dimeric alpha+beta barrel"/>
    <property type="match status" value="1"/>
</dbReference>
<dbReference type="EMBL" id="LNYV01000001">
    <property type="protein sequence ID" value="KTD60600.1"/>
    <property type="molecule type" value="Genomic_DNA"/>
</dbReference>
<dbReference type="Proteomes" id="UP000054621">
    <property type="component" value="Unassembled WGS sequence"/>
</dbReference>
<dbReference type="Pfam" id="PF13412">
    <property type="entry name" value="HTH_24"/>
    <property type="match status" value="1"/>
</dbReference>
<keyword evidence="3" id="KW-0804">Transcription</keyword>
<proteinExistence type="predicted"/>
<dbReference type="InterPro" id="IPR011991">
    <property type="entry name" value="ArsR-like_HTH"/>
</dbReference>
<protein>
    <submittedName>
        <fullName evidence="5">Lrp/AsnC family transcriptional regulator</fullName>
    </submittedName>
</protein>
<dbReference type="GO" id="GO:0043565">
    <property type="term" value="F:sequence-specific DNA binding"/>
    <property type="evidence" value="ECO:0007669"/>
    <property type="project" value="InterPro"/>
</dbReference>
<evidence type="ECO:0000313" key="5">
    <source>
        <dbReference type="EMBL" id="AUH74030.1"/>
    </source>
</evidence>
<name>A0A0W0YUQ1_9GAMM</name>
<evidence type="ECO:0000259" key="4">
    <source>
        <dbReference type="PROSITE" id="PS50956"/>
    </source>
</evidence>
<evidence type="ECO:0000256" key="3">
    <source>
        <dbReference type="ARBA" id="ARBA00023163"/>
    </source>
</evidence>
<keyword evidence="1" id="KW-0805">Transcription regulation</keyword>
<dbReference type="InterPro" id="IPR011008">
    <property type="entry name" value="Dimeric_a/b-barrel"/>
</dbReference>
<dbReference type="KEGG" id="lsh:CAB17_17345"/>
<dbReference type="PATRIC" id="fig|28087.4.peg.61"/>
<keyword evidence="2" id="KW-0238">DNA-binding</keyword>
<evidence type="ECO:0000313" key="7">
    <source>
        <dbReference type="Proteomes" id="UP000054621"/>
    </source>
</evidence>
<dbReference type="Pfam" id="PF01037">
    <property type="entry name" value="AsnC_trans_reg"/>
    <property type="match status" value="1"/>
</dbReference>
<dbReference type="InterPro" id="IPR000485">
    <property type="entry name" value="AsnC-type_HTH_dom"/>
</dbReference>
<reference evidence="6 7" key="1">
    <citation type="submission" date="2015-11" db="EMBL/GenBank/DDBJ databases">
        <title>Genomic analysis of 38 Legionella species identifies large and diverse effector repertoires.</title>
        <authorList>
            <person name="Burstein D."/>
            <person name="Amaro F."/>
            <person name="Zusman T."/>
            <person name="Lifshitz Z."/>
            <person name="Cohen O."/>
            <person name="Gilbert J.A."/>
            <person name="Pupko T."/>
            <person name="Shuman H.A."/>
            <person name="Segal G."/>
        </authorList>
    </citation>
    <scope>NUCLEOTIDE SEQUENCE [LARGE SCALE GENOMIC DNA]</scope>
    <source>
        <strain evidence="6 7">Mt.St.Helens-4</strain>
    </source>
</reference>
<dbReference type="Gene3D" id="3.30.70.920">
    <property type="match status" value="1"/>
</dbReference>
<evidence type="ECO:0000313" key="6">
    <source>
        <dbReference type="EMBL" id="KTD60600.1"/>
    </source>
</evidence>
<reference evidence="5 8" key="2">
    <citation type="submission" date="2017-12" db="EMBL/GenBank/DDBJ databases">
        <title>Legionella sainthelensi LA01-117, whole genome sequence of a clinical isolate from New Zealand.</title>
        <authorList>
            <person name="Cree S.L."/>
            <person name="Slow S."/>
            <person name="Kennedy M.A."/>
            <person name="Murdoch D.R."/>
            <person name="Biggs P.J."/>
            <person name="Anderson T."/>
        </authorList>
    </citation>
    <scope>NUCLEOTIDE SEQUENCE [LARGE SCALE GENOMIC DNA]</scope>
    <source>
        <strain evidence="5 8">LA01-117</strain>
    </source>
</reference>
<dbReference type="CDD" id="cd00090">
    <property type="entry name" value="HTH_ARSR"/>
    <property type="match status" value="1"/>
</dbReference>
<keyword evidence="8" id="KW-1185">Reference proteome</keyword>
<evidence type="ECO:0000256" key="2">
    <source>
        <dbReference type="ARBA" id="ARBA00023125"/>
    </source>
</evidence>
<dbReference type="Proteomes" id="UP000234343">
    <property type="component" value="Chromosome"/>
</dbReference>
<dbReference type="OrthoDB" id="166264at2"/>
<gene>
    <name evidence="5" type="ORF">CAB17_17345</name>
    <name evidence="6" type="ORF">Lsai_0058</name>
</gene>
<dbReference type="PRINTS" id="PR00033">
    <property type="entry name" value="HTHASNC"/>
</dbReference>
<dbReference type="PROSITE" id="PS50956">
    <property type="entry name" value="HTH_ASNC_2"/>
    <property type="match status" value="1"/>
</dbReference>
<evidence type="ECO:0000256" key="1">
    <source>
        <dbReference type="ARBA" id="ARBA00023015"/>
    </source>
</evidence>
<dbReference type="eggNOG" id="COG1522">
    <property type="taxonomic scope" value="Bacteria"/>
</dbReference>
<accession>A0A0W0YUQ1</accession>
<dbReference type="AlphaFoldDB" id="A0A0W0YUQ1"/>
<evidence type="ECO:0000313" key="8">
    <source>
        <dbReference type="Proteomes" id="UP000234343"/>
    </source>
</evidence>
<dbReference type="GO" id="GO:0005829">
    <property type="term" value="C:cytosol"/>
    <property type="evidence" value="ECO:0007669"/>
    <property type="project" value="TreeGrafter"/>
</dbReference>
<dbReference type="STRING" id="28087.Lsai_0058"/>
<dbReference type="RefSeq" id="WP_027271139.1">
    <property type="nucleotide sequence ID" value="NZ_CAAAJE010000014.1"/>
</dbReference>
<sequence>MDRIDKKILDILQANCKINNQELAEMVALSPSPCLRRVKLLEDHGYIKKEVALLDPEKIGLKLSVIVLVGLDNHQPNVMSHFEEEIRFLPEVIQCYMITGQSADYLLKVIVPDLNTYQTFLLDKLTRINGVSSVQSSFILRTICETTSLPLNHLD</sequence>
<dbReference type="InterPro" id="IPR019888">
    <property type="entry name" value="Tscrpt_reg_AsnC-like"/>
</dbReference>
<dbReference type="InterPro" id="IPR036388">
    <property type="entry name" value="WH-like_DNA-bd_sf"/>
</dbReference>
<organism evidence="6 7">
    <name type="scientific">Legionella sainthelensi</name>
    <dbReference type="NCBI Taxonomy" id="28087"/>
    <lineage>
        <taxon>Bacteria</taxon>
        <taxon>Pseudomonadati</taxon>
        <taxon>Pseudomonadota</taxon>
        <taxon>Gammaproteobacteria</taxon>
        <taxon>Legionellales</taxon>
        <taxon>Legionellaceae</taxon>
        <taxon>Legionella</taxon>
    </lineage>
</organism>
<feature type="domain" description="HTH asnC-type" evidence="4">
    <location>
        <begin position="1"/>
        <end position="62"/>
    </location>
</feature>
<dbReference type="GO" id="GO:0006355">
    <property type="term" value="P:regulation of DNA-templated transcription"/>
    <property type="evidence" value="ECO:0007669"/>
    <property type="project" value="UniProtKB-ARBA"/>
</dbReference>
<dbReference type="SUPFAM" id="SSF46785">
    <property type="entry name" value="Winged helix' DNA-binding domain"/>
    <property type="match status" value="1"/>
</dbReference>
<dbReference type="Gene3D" id="1.10.10.10">
    <property type="entry name" value="Winged helix-like DNA-binding domain superfamily/Winged helix DNA-binding domain"/>
    <property type="match status" value="1"/>
</dbReference>
<dbReference type="SMART" id="SM00344">
    <property type="entry name" value="HTH_ASNC"/>
    <property type="match status" value="1"/>
</dbReference>